<dbReference type="FunFam" id="1.10.45.10:FF:000001">
    <property type="entry name" value="D-lactate dehydrogenase mitochondrial"/>
    <property type="match status" value="1"/>
</dbReference>
<comment type="cofactor">
    <cofactor evidence="1">
        <name>FAD</name>
        <dbReference type="ChEBI" id="CHEBI:57692"/>
    </cofactor>
</comment>
<evidence type="ECO:0000256" key="9">
    <source>
        <dbReference type="ARBA" id="ARBA00049267"/>
    </source>
</evidence>
<evidence type="ECO:0000256" key="6">
    <source>
        <dbReference type="ARBA" id="ARBA00039003"/>
    </source>
</evidence>
<sequence length="501" mass="55371">MFLLSCRLLLKTTIKSQRRCYSQQPELASKRYNLTRGNYASIRGSDINFFQSILGQTRVFTEECDVDGHNLDWYKAVKGSGKLLLKPKTAEEVSAILTYCNDTKLAVTPQGGNTGVSGGAIPVFDEIILSTSQMNKIISFDEISGVLVCEAGCILDTLNEYLMEKNFIMPLDLGSKGSCNIGGNVSTNAGGLRVIRYGSLHGTVLGVEAVLANGTIMDCLSLMKKDNTGYDLKHLLIGSEGTLGVVTKVAIQCPVKPKSVQLALFGISNFSGVLETFKQAKQNLGEILSACEYMDQTAIESVVRNLNIRNPIGDFPFYMIIETSGSNEQHDEEKLNTFLEKIMADGVVQDGTVASDYTQIRSIWELRERIIEAQLLDGFVYLSDFSVPVNSFDRFVHDVQNQVGDSGTVTGFGHLGDSNIHLHVISKEYTPELLSKIEPFVYEWTSKKRGSVSAEHGLGFKKKDYLSYSKSESVIDLMRNVKSIFDPNHILNPYKVLPDKK</sequence>
<evidence type="ECO:0000256" key="3">
    <source>
        <dbReference type="ARBA" id="ARBA00022630"/>
    </source>
</evidence>
<dbReference type="Pfam" id="PF02913">
    <property type="entry name" value="FAD-oxidase_C"/>
    <property type="match status" value="1"/>
</dbReference>
<evidence type="ECO:0000256" key="2">
    <source>
        <dbReference type="ARBA" id="ARBA00008000"/>
    </source>
</evidence>
<evidence type="ECO:0000259" key="10">
    <source>
        <dbReference type="PROSITE" id="PS51387"/>
    </source>
</evidence>
<feature type="domain" description="FAD-binding PCMH-type" evidence="10">
    <location>
        <begin position="77"/>
        <end position="256"/>
    </location>
</feature>
<dbReference type="AlphaFoldDB" id="A0A8J2P673"/>
<dbReference type="PANTHER" id="PTHR43716">
    <property type="entry name" value="D-2-HYDROXYGLUTARATE DEHYDROGENASE, MITOCHONDRIAL"/>
    <property type="match status" value="1"/>
</dbReference>
<evidence type="ECO:0000256" key="8">
    <source>
        <dbReference type="ARBA" id="ARBA00045410"/>
    </source>
</evidence>
<dbReference type="FunFam" id="3.30.43.10:FF:000011">
    <property type="entry name" value="D-lactate dehydrogenase (Cytochrome)"/>
    <property type="match status" value="1"/>
</dbReference>
<dbReference type="FunFam" id="3.30.465.10:FF:000001">
    <property type="entry name" value="D-2-hydroxyglutarate dehydrogenase, mitochondrial"/>
    <property type="match status" value="1"/>
</dbReference>
<accession>A0A8J2P673</accession>
<comment type="catalytic activity">
    <reaction evidence="9">
        <text>(R)-malate + A = oxaloacetate + AH2</text>
        <dbReference type="Rhea" id="RHEA:67460"/>
        <dbReference type="ChEBI" id="CHEBI:13193"/>
        <dbReference type="ChEBI" id="CHEBI:15588"/>
        <dbReference type="ChEBI" id="CHEBI:16452"/>
        <dbReference type="ChEBI" id="CHEBI:17499"/>
    </reaction>
    <physiologicalReaction direction="left-to-right" evidence="9">
        <dbReference type="Rhea" id="RHEA:67461"/>
    </physiologicalReaction>
</comment>
<keyword evidence="4" id="KW-0274">FAD</keyword>
<dbReference type="EMBL" id="CAJVCH010146544">
    <property type="protein sequence ID" value="CAG7727292.1"/>
    <property type="molecule type" value="Genomic_DNA"/>
</dbReference>
<dbReference type="OrthoDB" id="5332616at2759"/>
<dbReference type="FunFam" id="3.30.70.2190:FF:000001">
    <property type="entry name" value="D-2-hydroxyglutarate dehydrogenase mitochondrial"/>
    <property type="match status" value="1"/>
</dbReference>
<evidence type="ECO:0000256" key="1">
    <source>
        <dbReference type="ARBA" id="ARBA00001974"/>
    </source>
</evidence>
<dbReference type="Pfam" id="PF01565">
    <property type="entry name" value="FAD_binding_4"/>
    <property type="match status" value="1"/>
</dbReference>
<dbReference type="InterPro" id="IPR004113">
    <property type="entry name" value="FAD-bd_oxidored_4_C"/>
</dbReference>
<dbReference type="InterPro" id="IPR016166">
    <property type="entry name" value="FAD-bd_PCMH"/>
</dbReference>
<dbReference type="PANTHER" id="PTHR43716:SF1">
    <property type="entry name" value="D-2-HYDROXYGLUTARATE DEHYDROGENASE, MITOCHONDRIAL"/>
    <property type="match status" value="1"/>
</dbReference>
<dbReference type="Proteomes" id="UP000708208">
    <property type="component" value="Unassembled WGS sequence"/>
</dbReference>
<reference evidence="11" key="1">
    <citation type="submission" date="2021-06" db="EMBL/GenBank/DDBJ databases">
        <authorList>
            <person name="Hodson N. C."/>
            <person name="Mongue J. A."/>
            <person name="Jaron S. K."/>
        </authorList>
    </citation>
    <scope>NUCLEOTIDE SEQUENCE</scope>
</reference>
<evidence type="ECO:0000313" key="12">
    <source>
        <dbReference type="Proteomes" id="UP000708208"/>
    </source>
</evidence>
<evidence type="ECO:0000256" key="4">
    <source>
        <dbReference type="ARBA" id="ARBA00022827"/>
    </source>
</evidence>
<evidence type="ECO:0000256" key="5">
    <source>
        <dbReference type="ARBA" id="ARBA00023002"/>
    </source>
</evidence>
<dbReference type="EC" id="1.1.99.39" evidence="6"/>
<comment type="function">
    <text evidence="8">Catalyzes the oxidation of D-2-hydroxyglutarate (D-2-HG) to alpha-ketoglutarate. Also catalyzes the oxidation of other D-2-hydroxyacids, such as D-malate (D-MAL) and D-lactate (D-LAC). Exhibits high activities towards D-2-HG and D-MAL but a very weak activity towards D-LAC.</text>
</comment>
<gene>
    <name evidence="11" type="ORF">AFUS01_LOCUS16142</name>
</gene>
<dbReference type="PROSITE" id="PS51387">
    <property type="entry name" value="FAD_PCMH"/>
    <property type="match status" value="1"/>
</dbReference>
<dbReference type="InterPro" id="IPR051264">
    <property type="entry name" value="FAD-oxidored/transferase_4"/>
</dbReference>
<dbReference type="GO" id="GO:0071949">
    <property type="term" value="F:FAD binding"/>
    <property type="evidence" value="ECO:0007669"/>
    <property type="project" value="InterPro"/>
</dbReference>
<dbReference type="GO" id="GO:0051990">
    <property type="term" value="F:(R)-2-hydroxyglutarate dehydrogenase activity"/>
    <property type="evidence" value="ECO:0007669"/>
    <property type="project" value="UniProtKB-EC"/>
</dbReference>
<name>A0A8J2P673_9HEXA</name>
<keyword evidence="3" id="KW-0285">Flavoprotein</keyword>
<protein>
    <recommendedName>
        <fullName evidence="7">D-2-hydroxyglutarate dehydrogenase, mitochondrial</fullName>
        <ecNumber evidence="6">1.1.99.39</ecNumber>
    </recommendedName>
</protein>
<keyword evidence="5" id="KW-0560">Oxidoreductase</keyword>
<keyword evidence="12" id="KW-1185">Reference proteome</keyword>
<proteinExistence type="inferred from homology"/>
<dbReference type="GO" id="GO:0005739">
    <property type="term" value="C:mitochondrion"/>
    <property type="evidence" value="ECO:0007669"/>
    <property type="project" value="TreeGrafter"/>
</dbReference>
<comment type="similarity">
    <text evidence="2">Belongs to the FAD-binding oxidoreductase/transferase type 4 family.</text>
</comment>
<evidence type="ECO:0000313" key="11">
    <source>
        <dbReference type="EMBL" id="CAG7727292.1"/>
    </source>
</evidence>
<comment type="caution">
    <text evidence="11">The sequence shown here is derived from an EMBL/GenBank/DDBJ whole genome shotgun (WGS) entry which is preliminary data.</text>
</comment>
<dbReference type="InterPro" id="IPR006094">
    <property type="entry name" value="Oxid_FAD_bind_N"/>
</dbReference>
<evidence type="ECO:0000256" key="7">
    <source>
        <dbReference type="ARBA" id="ARBA00039639"/>
    </source>
</evidence>
<organism evidence="11 12">
    <name type="scientific">Allacma fusca</name>
    <dbReference type="NCBI Taxonomy" id="39272"/>
    <lineage>
        <taxon>Eukaryota</taxon>
        <taxon>Metazoa</taxon>
        <taxon>Ecdysozoa</taxon>
        <taxon>Arthropoda</taxon>
        <taxon>Hexapoda</taxon>
        <taxon>Collembola</taxon>
        <taxon>Symphypleona</taxon>
        <taxon>Sminthuridae</taxon>
        <taxon>Allacma</taxon>
    </lineage>
</organism>